<dbReference type="EMBL" id="JAJFAZ020000004">
    <property type="protein sequence ID" value="KAI5334585.1"/>
    <property type="molecule type" value="Genomic_DNA"/>
</dbReference>
<organism evidence="1 2">
    <name type="scientific">Prunus dulcis</name>
    <name type="common">Almond</name>
    <name type="synonym">Amygdalus dulcis</name>
    <dbReference type="NCBI Taxonomy" id="3755"/>
    <lineage>
        <taxon>Eukaryota</taxon>
        <taxon>Viridiplantae</taxon>
        <taxon>Streptophyta</taxon>
        <taxon>Embryophyta</taxon>
        <taxon>Tracheophyta</taxon>
        <taxon>Spermatophyta</taxon>
        <taxon>Magnoliopsida</taxon>
        <taxon>eudicotyledons</taxon>
        <taxon>Gunneridae</taxon>
        <taxon>Pentapetalae</taxon>
        <taxon>rosids</taxon>
        <taxon>fabids</taxon>
        <taxon>Rosales</taxon>
        <taxon>Rosaceae</taxon>
        <taxon>Amygdaloideae</taxon>
        <taxon>Amygdaleae</taxon>
        <taxon>Prunus</taxon>
    </lineage>
</organism>
<name>A0AAD4Z6E8_PRUDU</name>
<proteinExistence type="predicted"/>
<reference evidence="1 2" key="1">
    <citation type="journal article" date="2022" name="G3 (Bethesda)">
        <title>Whole-genome sequence and methylome profiling of the almond [Prunus dulcis (Mill.) D.A. Webb] cultivar 'Nonpareil'.</title>
        <authorList>
            <person name="D'Amico-Willman K.M."/>
            <person name="Ouma W.Z."/>
            <person name="Meulia T."/>
            <person name="Sideli G.M."/>
            <person name="Gradziel T.M."/>
            <person name="Fresnedo-Ramirez J."/>
        </authorList>
    </citation>
    <scope>NUCLEOTIDE SEQUENCE [LARGE SCALE GENOMIC DNA]</scope>
    <source>
        <strain evidence="1">Clone GOH B32 T37-40</strain>
    </source>
</reference>
<keyword evidence="2" id="KW-1185">Reference proteome</keyword>
<protein>
    <submittedName>
        <fullName evidence="1">Uncharacterized protein</fullName>
    </submittedName>
</protein>
<dbReference type="AlphaFoldDB" id="A0AAD4Z6E8"/>
<sequence>MARSNVDHTPREGWPLEFSSGGAVHRFSLEHVQRCWLAQVLDLADSTASSSLFGLSLQEIKINKMAVGRVFVPNKTLVSSPKFPTGCFPLPSSQQTRRRALLSQAKMCALSDPLHSTPHHLSHITKYLEFQAMK</sequence>
<gene>
    <name evidence="1" type="ORF">L3X38_024718</name>
</gene>
<evidence type="ECO:0000313" key="1">
    <source>
        <dbReference type="EMBL" id="KAI5334585.1"/>
    </source>
</evidence>
<accession>A0AAD4Z6E8</accession>
<dbReference type="Proteomes" id="UP001054821">
    <property type="component" value="Chromosome 4"/>
</dbReference>
<comment type="caution">
    <text evidence="1">The sequence shown here is derived from an EMBL/GenBank/DDBJ whole genome shotgun (WGS) entry which is preliminary data.</text>
</comment>
<evidence type="ECO:0000313" key="2">
    <source>
        <dbReference type="Proteomes" id="UP001054821"/>
    </source>
</evidence>